<evidence type="ECO:0000313" key="1">
    <source>
        <dbReference type="EMBL" id="MBB4715650.1"/>
    </source>
</evidence>
<accession>A0A7W7DTC7</accession>
<name>A0A7W7DTC7_9ACTN</name>
<dbReference type="GeneID" id="95797495"/>
<dbReference type="AlphaFoldDB" id="A0A7W7DTC7"/>
<gene>
    <name evidence="1" type="ORF">BJ965_005532</name>
</gene>
<dbReference type="RefSeq" id="WP_184912069.1">
    <property type="nucleotide sequence ID" value="NZ_JACHMS010000001.1"/>
</dbReference>
<evidence type="ECO:0000313" key="2">
    <source>
        <dbReference type="Proteomes" id="UP000565089"/>
    </source>
</evidence>
<comment type="caution">
    <text evidence="1">The sequence shown here is derived from an EMBL/GenBank/DDBJ whole genome shotgun (WGS) entry which is preliminary data.</text>
</comment>
<proteinExistence type="predicted"/>
<protein>
    <submittedName>
        <fullName evidence="1">Uncharacterized protein</fullName>
    </submittedName>
</protein>
<dbReference type="Proteomes" id="UP000565089">
    <property type="component" value="Unassembled WGS sequence"/>
</dbReference>
<reference evidence="1 2" key="1">
    <citation type="submission" date="2020-08" db="EMBL/GenBank/DDBJ databases">
        <title>Sequencing the genomes of 1000 actinobacteria strains.</title>
        <authorList>
            <person name="Klenk H.-P."/>
        </authorList>
    </citation>
    <scope>NUCLEOTIDE SEQUENCE [LARGE SCALE GENOMIC DNA]</scope>
    <source>
        <strain evidence="1 2">DSM 40483</strain>
    </source>
</reference>
<organism evidence="1 2">
    <name type="scientific">Streptomyces luteogriseus</name>
    <dbReference type="NCBI Taxonomy" id="68233"/>
    <lineage>
        <taxon>Bacteria</taxon>
        <taxon>Bacillati</taxon>
        <taxon>Actinomycetota</taxon>
        <taxon>Actinomycetes</taxon>
        <taxon>Kitasatosporales</taxon>
        <taxon>Streptomycetaceae</taxon>
        <taxon>Streptomyces</taxon>
    </lineage>
</organism>
<keyword evidence="2" id="KW-1185">Reference proteome</keyword>
<dbReference type="EMBL" id="JACHMS010000001">
    <property type="protein sequence ID" value="MBB4715650.1"/>
    <property type="molecule type" value="Genomic_DNA"/>
</dbReference>
<sequence>MSAWAGRRPPAAAARALPATVRQDPAVAGHFCGGGPDSRAVGVPGVDHGVGLADLSPADRSAAEDVPARWAGQEYFTHTLGT</sequence>